<evidence type="ECO:0000256" key="4">
    <source>
        <dbReference type="ARBA" id="ARBA00023002"/>
    </source>
</evidence>
<proteinExistence type="inferred from homology"/>
<dbReference type="InterPro" id="IPR036188">
    <property type="entry name" value="FAD/NAD-bd_sf"/>
</dbReference>
<evidence type="ECO:0000313" key="7">
    <source>
        <dbReference type="EMBL" id="KAL2289354.1"/>
    </source>
</evidence>
<dbReference type="Pfam" id="PF07976">
    <property type="entry name" value="Phe_hydrox_dim"/>
    <property type="match status" value="1"/>
</dbReference>
<reference evidence="7 8" key="1">
    <citation type="submission" date="2024-03" db="EMBL/GenBank/DDBJ databases">
        <title>A high-quality draft genome sequence of Diaporthe vaccinii, a causative agent of upright dieback and viscid rot disease in cranberry plants.</title>
        <authorList>
            <person name="Sarrasin M."/>
            <person name="Lang B.F."/>
            <person name="Burger G."/>
        </authorList>
    </citation>
    <scope>NUCLEOTIDE SEQUENCE [LARGE SCALE GENOMIC DNA]</scope>
    <source>
        <strain evidence="7 8">IS7</strain>
    </source>
</reference>
<name>A0ABR4F3S7_9PEZI</name>
<protein>
    <recommendedName>
        <fullName evidence="9">FAD binding domain-containing protein</fullName>
    </recommendedName>
</protein>
<dbReference type="Gene3D" id="3.30.9.10">
    <property type="entry name" value="D-Amino Acid Oxidase, subunit A, domain 2"/>
    <property type="match status" value="1"/>
</dbReference>
<evidence type="ECO:0000259" key="6">
    <source>
        <dbReference type="Pfam" id="PF07976"/>
    </source>
</evidence>
<dbReference type="SUPFAM" id="SSF51905">
    <property type="entry name" value="FAD/NAD(P)-binding domain"/>
    <property type="match status" value="1"/>
</dbReference>
<dbReference type="PANTHER" id="PTHR43004:SF5">
    <property type="entry name" value="FAD-BINDING DOMAIN-CONTAINING PROTEIN"/>
    <property type="match status" value="1"/>
</dbReference>
<organism evidence="7 8">
    <name type="scientific">Diaporthe vaccinii</name>
    <dbReference type="NCBI Taxonomy" id="105482"/>
    <lineage>
        <taxon>Eukaryota</taxon>
        <taxon>Fungi</taxon>
        <taxon>Dikarya</taxon>
        <taxon>Ascomycota</taxon>
        <taxon>Pezizomycotina</taxon>
        <taxon>Sordariomycetes</taxon>
        <taxon>Sordariomycetidae</taxon>
        <taxon>Diaporthales</taxon>
        <taxon>Diaporthaceae</taxon>
        <taxon>Diaporthe</taxon>
        <taxon>Diaporthe eres species complex</taxon>
    </lineage>
</organism>
<comment type="similarity">
    <text evidence="1">Belongs to the PheA/TfdB FAD monooxygenase family.</text>
</comment>
<keyword evidence="2" id="KW-0285">Flavoprotein</keyword>
<dbReference type="SUPFAM" id="SSF52833">
    <property type="entry name" value="Thioredoxin-like"/>
    <property type="match status" value="1"/>
</dbReference>
<feature type="domain" description="Phenol hydroxylase-like C-terminal dimerisation" evidence="6">
    <location>
        <begin position="525"/>
        <end position="568"/>
    </location>
</feature>
<accession>A0ABR4F3S7</accession>
<keyword evidence="3" id="KW-0274">FAD</keyword>
<evidence type="ECO:0000256" key="3">
    <source>
        <dbReference type="ARBA" id="ARBA00022827"/>
    </source>
</evidence>
<sequence>MAQENTTAECDVVIVGGGPVGLLLAYQLKRFGVSAAIFEKHVKETQDAYGRAVALFPRTMEQLDQLDLGEAMLQLGFACRNSVTYKNGERIIPGRVWTFMENIQDTTYDFVLVLRQMFTEAILREHLDAINASYYQAIECIDFAIDESVQAGDYPITSTFVNSKTGQNLKVKSKYLIGADGGRSFVRRVSGIPLDGDTSEDKWIRIDGIVETDMPITRAYGAIESKTHGNVLWAPLDHGATRIGYSYSAEIAAKYPDGVTEEVAVQEAIECMKPFNLRFKEVHWWTLYTIAQRIAREFSTKDRVFLCGDAAHTHSSGAAQGLNTGIHDAVNLGWKLALHIRAATKPEVLRTYSSERLAVVNRLINYDKDISVLMSHKWPSWYTGDPDADPYVVLGEIFDQAASFNTGLGISYPPNVLNHASTVDLNVLVGARPPDVDLMMPGINTAIRFQRVTRNVAKFWVVVYTGNPQSTKTSLLELESFLETAKELTTNRAIGWITISPTVGFSPYEALGMNPFGNLYFDPTNVAHEKIGISLETGGVIVLRPDGLVSSAGHIDGPSIEAYFKNIMDL</sequence>
<dbReference type="InterPro" id="IPR002938">
    <property type="entry name" value="FAD-bd"/>
</dbReference>
<evidence type="ECO:0008006" key="9">
    <source>
        <dbReference type="Google" id="ProtNLM"/>
    </source>
</evidence>
<feature type="domain" description="FAD-binding" evidence="5">
    <location>
        <begin position="9"/>
        <end position="364"/>
    </location>
</feature>
<dbReference type="Proteomes" id="UP001600888">
    <property type="component" value="Unassembled WGS sequence"/>
</dbReference>
<dbReference type="Gene3D" id="3.40.30.20">
    <property type="match status" value="1"/>
</dbReference>
<dbReference type="Pfam" id="PF01494">
    <property type="entry name" value="FAD_binding_3"/>
    <property type="match status" value="1"/>
</dbReference>
<dbReference type="InterPro" id="IPR036249">
    <property type="entry name" value="Thioredoxin-like_sf"/>
</dbReference>
<dbReference type="SUPFAM" id="SSF54373">
    <property type="entry name" value="FAD-linked reductases, C-terminal domain"/>
    <property type="match status" value="1"/>
</dbReference>
<dbReference type="PRINTS" id="PR00420">
    <property type="entry name" value="RNGMNOXGNASE"/>
</dbReference>
<evidence type="ECO:0000259" key="5">
    <source>
        <dbReference type="Pfam" id="PF01494"/>
    </source>
</evidence>
<evidence type="ECO:0000313" key="8">
    <source>
        <dbReference type="Proteomes" id="UP001600888"/>
    </source>
</evidence>
<dbReference type="InterPro" id="IPR050641">
    <property type="entry name" value="RIFMO-like"/>
</dbReference>
<dbReference type="InterPro" id="IPR038220">
    <property type="entry name" value="PHOX_C_sf"/>
</dbReference>
<dbReference type="PANTHER" id="PTHR43004">
    <property type="entry name" value="TRK SYSTEM POTASSIUM UPTAKE PROTEIN"/>
    <property type="match status" value="1"/>
</dbReference>
<gene>
    <name evidence="7" type="ORF">FJTKL_02356</name>
</gene>
<dbReference type="Gene3D" id="3.50.50.60">
    <property type="entry name" value="FAD/NAD(P)-binding domain"/>
    <property type="match status" value="1"/>
</dbReference>
<dbReference type="EMBL" id="JBAWTH010000013">
    <property type="protein sequence ID" value="KAL2289354.1"/>
    <property type="molecule type" value="Genomic_DNA"/>
</dbReference>
<evidence type="ECO:0000256" key="2">
    <source>
        <dbReference type="ARBA" id="ARBA00022630"/>
    </source>
</evidence>
<comment type="caution">
    <text evidence="7">The sequence shown here is derived from an EMBL/GenBank/DDBJ whole genome shotgun (WGS) entry which is preliminary data.</text>
</comment>
<evidence type="ECO:0000256" key="1">
    <source>
        <dbReference type="ARBA" id="ARBA00007801"/>
    </source>
</evidence>
<keyword evidence="8" id="KW-1185">Reference proteome</keyword>
<keyword evidence="4" id="KW-0560">Oxidoreductase</keyword>
<dbReference type="InterPro" id="IPR012941">
    <property type="entry name" value="Phe_hydrox_C_dim_dom"/>
</dbReference>